<feature type="signal peptide" evidence="13">
    <location>
        <begin position="1"/>
        <end position="19"/>
    </location>
</feature>
<dbReference type="RefSeq" id="WP_194448350.1">
    <property type="nucleotide sequence ID" value="NZ_CP063849.1"/>
</dbReference>
<dbReference type="KEGG" id="pfer:IRI77_28415"/>
<evidence type="ECO:0000259" key="14">
    <source>
        <dbReference type="PROSITE" id="PS50109"/>
    </source>
</evidence>
<dbReference type="Gene3D" id="1.10.287.130">
    <property type="match status" value="1"/>
</dbReference>
<protein>
    <recommendedName>
        <fullName evidence="10">Sensory/regulatory protein RpfC</fullName>
        <ecNumber evidence="2">2.7.13.3</ecNumber>
    </recommendedName>
</protein>
<dbReference type="PRINTS" id="PR00344">
    <property type="entry name" value="BCTRLSENSOR"/>
</dbReference>
<dbReference type="CDD" id="cd00082">
    <property type="entry name" value="HisKA"/>
    <property type="match status" value="1"/>
</dbReference>
<evidence type="ECO:0000256" key="8">
    <source>
        <dbReference type="ARBA" id="ARBA00023012"/>
    </source>
</evidence>
<dbReference type="InterPro" id="IPR011110">
    <property type="entry name" value="Reg_prop"/>
</dbReference>
<dbReference type="PANTHER" id="PTHR45339">
    <property type="entry name" value="HYBRID SIGNAL TRANSDUCTION HISTIDINE KINASE J"/>
    <property type="match status" value="1"/>
</dbReference>
<dbReference type="InterPro" id="IPR011123">
    <property type="entry name" value="Y_Y_Y"/>
</dbReference>
<dbReference type="FunFam" id="1.10.287.130:FF:000002">
    <property type="entry name" value="Two-component osmosensing histidine kinase"/>
    <property type="match status" value="1"/>
</dbReference>
<dbReference type="CDD" id="cd17546">
    <property type="entry name" value="REC_hyHK_CKI1_RcsC-like"/>
    <property type="match status" value="1"/>
</dbReference>
<dbReference type="EC" id="2.7.13.3" evidence="2"/>
<dbReference type="InterPro" id="IPR005467">
    <property type="entry name" value="His_kinase_dom"/>
</dbReference>
<dbReference type="SUPFAM" id="SSF63829">
    <property type="entry name" value="Calcium-dependent phosphotriesterase"/>
    <property type="match status" value="3"/>
</dbReference>
<keyword evidence="6" id="KW-0418">Kinase</keyword>
<evidence type="ECO:0000256" key="12">
    <source>
        <dbReference type="SAM" id="Coils"/>
    </source>
</evidence>
<dbReference type="Pfam" id="PF02518">
    <property type="entry name" value="HATPase_c"/>
    <property type="match status" value="1"/>
</dbReference>
<evidence type="ECO:0000259" key="15">
    <source>
        <dbReference type="PROSITE" id="PS50110"/>
    </source>
</evidence>
<feature type="chain" id="PRO_5032293554" description="Sensory/regulatory protein RpfC" evidence="13">
    <location>
        <begin position="20"/>
        <end position="1203"/>
    </location>
</feature>
<evidence type="ECO:0000256" key="9">
    <source>
        <dbReference type="ARBA" id="ARBA00064003"/>
    </source>
</evidence>
<dbReference type="GO" id="GO:0000155">
    <property type="term" value="F:phosphorelay sensor kinase activity"/>
    <property type="evidence" value="ECO:0007669"/>
    <property type="project" value="InterPro"/>
</dbReference>
<evidence type="ECO:0000256" key="6">
    <source>
        <dbReference type="ARBA" id="ARBA00022777"/>
    </source>
</evidence>
<dbReference type="Gene3D" id="3.30.565.10">
    <property type="entry name" value="Histidine kinase-like ATPase, C-terminal domain"/>
    <property type="match status" value="1"/>
</dbReference>
<dbReference type="InterPro" id="IPR015943">
    <property type="entry name" value="WD40/YVTN_repeat-like_dom_sf"/>
</dbReference>
<dbReference type="SMART" id="SM00388">
    <property type="entry name" value="HisKA"/>
    <property type="match status" value="1"/>
</dbReference>
<dbReference type="Pfam" id="PF07495">
    <property type="entry name" value="Y_Y_Y"/>
    <property type="match status" value="1"/>
</dbReference>
<feature type="domain" description="Response regulatory" evidence="15">
    <location>
        <begin position="1068"/>
        <end position="1186"/>
    </location>
</feature>
<dbReference type="InterPro" id="IPR003661">
    <property type="entry name" value="HisK_dim/P_dom"/>
</dbReference>
<dbReference type="SMART" id="SM00448">
    <property type="entry name" value="REC"/>
    <property type="match status" value="1"/>
</dbReference>
<gene>
    <name evidence="16" type="ORF">IRI77_28415</name>
</gene>
<dbReference type="InterPro" id="IPR001789">
    <property type="entry name" value="Sig_transdc_resp-reg_receiver"/>
</dbReference>
<dbReference type="Pfam" id="PF00072">
    <property type="entry name" value="Response_reg"/>
    <property type="match status" value="1"/>
</dbReference>
<dbReference type="CDD" id="cd16922">
    <property type="entry name" value="HATPase_EvgS-ArcB-TorS-like"/>
    <property type="match status" value="1"/>
</dbReference>
<dbReference type="SUPFAM" id="SSF52172">
    <property type="entry name" value="CheY-like"/>
    <property type="match status" value="1"/>
</dbReference>
<dbReference type="GO" id="GO:0005524">
    <property type="term" value="F:ATP binding"/>
    <property type="evidence" value="ECO:0007669"/>
    <property type="project" value="UniProtKB-KW"/>
</dbReference>
<evidence type="ECO:0000256" key="3">
    <source>
        <dbReference type="ARBA" id="ARBA00022553"/>
    </source>
</evidence>
<keyword evidence="12" id="KW-0175">Coiled coil</keyword>
<keyword evidence="7" id="KW-0067">ATP-binding</keyword>
<dbReference type="Pfam" id="PF07494">
    <property type="entry name" value="Reg_prop"/>
    <property type="match status" value="9"/>
</dbReference>
<evidence type="ECO:0000256" key="13">
    <source>
        <dbReference type="SAM" id="SignalP"/>
    </source>
</evidence>
<dbReference type="InterPro" id="IPR003594">
    <property type="entry name" value="HATPase_dom"/>
</dbReference>
<keyword evidence="5" id="KW-0547">Nucleotide-binding</keyword>
<proteinExistence type="predicted"/>
<evidence type="ECO:0000256" key="4">
    <source>
        <dbReference type="ARBA" id="ARBA00022679"/>
    </source>
</evidence>
<dbReference type="FunFam" id="3.30.565.10:FF:000010">
    <property type="entry name" value="Sensor histidine kinase RcsC"/>
    <property type="match status" value="1"/>
</dbReference>
<evidence type="ECO:0000313" key="17">
    <source>
        <dbReference type="Proteomes" id="UP000593892"/>
    </source>
</evidence>
<dbReference type="InterPro" id="IPR013783">
    <property type="entry name" value="Ig-like_fold"/>
</dbReference>
<keyword evidence="13" id="KW-0732">Signal</keyword>
<accession>A0A7S7NN34</accession>
<dbReference type="Proteomes" id="UP000593892">
    <property type="component" value="Chromosome"/>
</dbReference>
<feature type="domain" description="Histidine kinase" evidence="14">
    <location>
        <begin position="824"/>
        <end position="1045"/>
    </location>
</feature>
<name>A0A7S7NN34_PALFE</name>
<keyword evidence="3 11" id="KW-0597">Phosphoprotein</keyword>
<keyword evidence="17" id="KW-1185">Reference proteome</keyword>
<dbReference type="InterPro" id="IPR036890">
    <property type="entry name" value="HATPase_C_sf"/>
</dbReference>
<comment type="subunit">
    <text evidence="9">At low DSF concentrations, interacts with RpfF.</text>
</comment>
<evidence type="ECO:0000256" key="1">
    <source>
        <dbReference type="ARBA" id="ARBA00000085"/>
    </source>
</evidence>
<dbReference type="InterPro" id="IPR004358">
    <property type="entry name" value="Sig_transdc_His_kin-like_C"/>
</dbReference>
<dbReference type="Pfam" id="PF00512">
    <property type="entry name" value="HisKA"/>
    <property type="match status" value="1"/>
</dbReference>
<dbReference type="InterPro" id="IPR011006">
    <property type="entry name" value="CheY-like_superfamily"/>
</dbReference>
<keyword evidence="4" id="KW-0808">Transferase</keyword>
<evidence type="ECO:0000313" key="16">
    <source>
        <dbReference type="EMBL" id="QOY86681.1"/>
    </source>
</evidence>
<evidence type="ECO:0000256" key="11">
    <source>
        <dbReference type="PROSITE-ProRule" id="PRU00169"/>
    </source>
</evidence>
<evidence type="ECO:0000256" key="2">
    <source>
        <dbReference type="ARBA" id="ARBA00012438"/>
    </source>
</evidence>
<feature type="modified residue" description="4-aspartylphosphate" evidence="11">
    <location>
        <position position="1117"/>
    </location>
</feature>
<dbReference type="Gene3D" id="3.40.50.2300">
    <property type="match status" value="1"/>
</dbReference>
<keyword evidence="8" id="KW-0902">Two-component regulatory system</keyword>
<sequence>MKSVGLASLLSVALTCAWALDPAKPVGEYRFEAWEEAEGLPHYSINSIAQSRDGYLWLATYYGLVRFDGKKFDVFDHANTPQLTENQIWRLEPDTEGNIWVATASGLIKLRDGRLERVSLPEIDQVSLRCLLATPGGELWIGTAGKGVFLLKDGQLHPFGLENHIIRALHKDRSGNLWIGTNTGLFLRSAGNLRQISLKDGLPDDRVLSFYENDDGLMWIGTASGLVCARDGKLQKDLPKGLDAVKLKGQVIWSFLKDRDGALWIGMLGGGLVRYLNESTQPFENPRKAASRAITALYEDREGSLWIGASGGGLGRLHSVPFHTLTADDGLGGNQIQTVLTATDGTMWVGTNGGGLAHMTAAGKVLESFNRKNGMTSDDAWALGEDRKGGIWAGFYDGTLTHFTKQGRQSFGRKDGLPGNPVLSVKEDSHGAVWVATISGGLVVLQNGKARLYKKADGLPTDHIRIVHEDRQGRIWIGTREGLSLWSGGRFRNFHKSDGLSGEFIFSMREDADGTMWIGTFDGGLTRLRDGKFSPVPESAGFPAKTIFQILEDRQGGFWVSSSTGIFRMSKSQLNDVIDGKQSQLKSFSYGIADGLISRECNGGQPAGDVAYDGRLWFPTMKGLAVVQPSLIVTNPLAPPVQVERFHADGKDYPLNAAVQLPAGSRNLEIQYTALSMVAPEKVQFRYRLLPYDQDWVEAGSRRSAMYTNLAPGSYKFQVIAANNDGVWNETGATLELTLHPHFYQTRSFLLALLAAGCAGAWLLHNRRLKNLTTVNQELESRVVERTSRLEEANRELSSLIGELEIARTQAEDASRARSEFVANLSHEIRTPMNGILGLVGLALQTPLNKEQQEFLRLTEESAEALLHVLNDVLDFSKIDAGHLTVESTPFRLKQLVEDSLGVLAPRAAEKGLELSFDLAPDAPESVVGDPVRLRQILLNLVGNAIKFTSKGWVKVIAGVESVEGADLTLWFSVRDTGIGVSPEKQAVIFEPFRQADNSTTRQFGGTGLGLAISARLVAALKGRIWLESVPGQGSIFNFTLRVQRAGVQAEPSEEQPRVQLPGLIPLAILLAEDNKINQRVAVSLLQKLGCEVDVVADGQEAVTSVEAKLYDLVLMDVQMPTMDGLAAVAEIRARESGSGRHIPVIALTAHAMEGDAERCLAAGMDAYLPKPINPKKLAEVIDSLQDRKKQQCVTPVDVLRAN</sequence>
<dbReference type="SUPFAM" id="SSF55874">
    <property type="entry name" value="ATPase domain of HSP90 chaperone/DNA topoisomerase II/histidine kinase"/>
    <property type="match status" value="1"/>
</dbReference>
<evidence type="ECO:0000256" key="7">
    <source>
        <dbReference type="ARBA" id="ARBA00022840"/>
    </source>
</evidence>
<dbReference type="InterPro" id="IPR036097">
    <property type="entry name" value="HisK_dim/P_sf"/>
</dbReference>
<dbReference type="PROSITE" id="PS50110">
    <property type="entry name" value="RESPONSE_REGULATORY"/>
    <property type="match status" value="1"/>
</dbReference>
<dbReference type="PANTHER" id="PTHR45339:SF5">
    <property type="entry name" value="HISTIDINE KINASE"/>
    <property type="match status" value="1"/>
</dbReference>
<reference evidence="16 17" key="1">
    <citation type="submission" date="2020-10" db="EMBL/GenBank/DDBJ databases">
        <title>Complete genome sequence of Paludibaculum fermentans P105T, a facultatively anaerobic acidobacterium capable of dissimilatory Fe(III) reduction.</title>
        <authorList>
            <person name="Dedysh S.N."/>
            <person name="Beletsky A.V."/>
            <person name="Kulichevskaya I.S."/>
            <person name="Mardanov A.V."/>
            <person name="Ravin N.V."/>
        </authorList>
    </citation>
    <scope>NUCLEOTIDE SEQUENCE [LARGE SCALE GENOMIC DNA]</scope>
    <source>
        <strain evidence="16 17">P105</strain>
    </source>
</reference>
<organism evidence="16 17">
    <name type="scientific">Paludibaculum fermentans</name>
    <dbReference type="NCBI Taxonomy" id="1473598"/>
    <lineage>
        <taxon>Bacteria</taxon>
        <taxon>Pseudomonadati</taxon>
        <taxon>Acidobacteriota</taxon>
        <taxon>Terriglobia</taxon>
        <taxon>Bryobacterales</taxon>
        <taxon>Bryobacteraceae</taxon>
        <taxon>Paludibaculum</taxon>
    </lineage>
</organism>
<dbReference type="SMART" id="SM00387">
    <property type="entry name" value="HATPase_c"/>
    <property type="match status" value="1"/>
</dbReference>
<dbReference type="Gene3D" id="2.60.40.10">
    <property type="entry name" value="Immunoglobulins"/>
    <property type="match status" value="1"/>
</dbReference>
<dbReference type="AlphaFoldDB" id="A0A7S7NN34"/>
<evidence type="ECO:0000256" key="10">
    <source>
        <dbReference type="ARBA" id="ARBA00068150"/>
    </source>
</evidence>
<comment type="catalytic activity">
    <reaction evidence="1">
        <text>ATP + protein L-histidine = ADP + protein N-phospho-L-histidine.</text>
        <dbReference type="EC" id="2.7.13.3"/>
    </reaction>
</comment>
<dbReference type="Gene3D" id="2.130.10.10">
    <property type="entry name" value="YVTN repeat-like/Quinoprotein amine dehydrogenase"/>
    <property type="match status" value="3"/>
</dbReference>
<evidence type="ECO:0000256" key="5">
    <source>
        <dbReference type="ARBA" id="ARBA00022741"/>
    </source>
</evidence>
<dbReference type="EMBL" id="CP063849">
    <property type="protein sequence ID" value="QOY86681.1"/>
    <property type="molecule type" value="Genomic_DNA"/>
</dbReference>
<feature type="coiled-coil region" evidence="12">
    <location>
        <begin position="776"/>
        <end position="810"/>
    </location>
</feature>
<dbReference type="SUPFAM" id="SSF47384">
    <property type="entry name" value="Homodimeric domain of signal transducing histidine kinase"/>
    <property type="match status" value="1"/>
</dbReference>
<dbReference type="PROSITE" id="PS50109">
    <property type="entry name" value="HIS_KIN"/>
    <property type="match status" value="1"/>
</dbReference>